<proteinExistence type="predicted"/>
<evidence type="ECO:0000313" key="2">
    <source>
        <dbReference type="EMBL" id="KHD77179.1"/>
    </source>
</evidence>
<organism evidence="2 3">
    <name type="scientific">Actinoplanes utahensis</name>
    <dbReference type="NCBI Taxonomy" id="1869"/>
    <lineage>
        <taxon>Bacteria</taxon>
        <taxon>Bacillati</taxon>
        <taxon>Actinomycetota</taxon>
        <taxon>Actinomycetes</taxon>
        <taxon>Micromonosporales</taxon>
        <taxon>Micromonosporaceae</taxon>
        <taxon>Actinoplanes</taxon>
    </lineage>
</organism>
<dbReference type="Proteomes" id="UP000054537">
    <property type="component" value="Unassembled WGS sequence"/>
</dbReference>
<feature type="compositionally biased region" description="Acidic residues" evidence="1">
    <location>
        <begin position="139"/>
        <end position="150"/>
    </location>
</feature>
<dbReference type="EMBL" id="JRTT01000012">
    <property type="protein sequence ID" value="KHD77179.1"/>
    <property type="molecule type" value="Genomic_DNA"/>
</dbReference>
<accession>A0A0A6URU1</accession>
<keyword evidence="3" id="KW-1185">Reference proteome</keyword>
<comment type="caution">
    <text evidence="2">The sequence shown here is derived from an EMBL/GenBank/DDBJ whole genome shotgun (WGS) entry which is preliminary data.</text>
</comment>
<protein>
    <submittedName>
        <fullName evidence="2">Uncharacterized protein</fullName>
    </submittedName>
</protein>
<sequence length="162" mass="16567">MESLAFGGFAGVGVRAGVGEAVAVGRTSTEVAAFKFGLCLHRGVDTDLDAVALTLAHAAVEGHDEIVGVRAGVDGTTDLGHPQADAVVHEDGERHAELAAVEGALRLTDDHGLEVAAGAFDGFEQAGRFRPPLPRQDAGEPDVEELGDDFTADRIDQAAGAG</sequence>
<dbReference type="AlphaFoldDB" id="A0A0A6URU1"/>
<evidence type="ECO:0000256" key="1">
    <source>
        <dbReference type="SAM" id="MobiDB-lite"/>
    </source>
</evidence>
<name>A0A0A6URU1_ACTUT</name>
<gene>
    <name evidence="2" type="ORF">MB27_12040</name>
</gene>
<reference evidence="2 3" key="1">
    <citation type="submission" date="2014-10" db="EMBL/GenBank/DDBJ databases">
        <title>Draft genome sequence of Actinoplanes utahensis NRRL 12052.</title>
        <authorList>
            <person name="Velasco-Bucheli B."/>
            <person name="del Cerro C."/>
            <person name="Hormigo D."/>
            <person name="Garcia J.L."/>
            <person name="Acebal C."/>
            <person name="Arroyo M."/>
            <person name="de la Mata I."/>
        </authorList>
    </citation>
    <scope>NUCLEOTIDE SEQUENCE [LARGE SCALE GENOMIC DNA]</scope>
    <source>
        <strain evidence="2 3">NRRL 12052</strain>
    </source>
</reference>
<evidence type="ECO:0000313" key="3">
    <source>
        <dbReference type="Proteomes" id="UP000054537"/>
    </source>
</evidence>
<feature type="region of interest" description="Disordered" evidence="1">
    <location>
        <begin position="125"/>
        <end position="162"/>
    </location>
</feature>